<dbReference type="Pfam" id="PF09956">
    <property type="entry name" value="Phage_cement_2"/>
    <property type="match status" value="1"/>
</dbReference>
<evidence type="ECO:0008006" key="3">
    <source>
        <dbReference type="Google" id="ProtNLM"/>
    </source>
</evidence>
<dbReference type="OrthoDB" id="4560123at2"/>
<gene>
    <name evidence="1" type="ordered locus">NFA_2470</name>
</gene>
<dbReference type="STRING" id="247156.NFA_2470"/>
<organism evidence="1 2">
    <name type="scientific">Nocardia farcinica (strain IFM 10152)</name>
    <dbReference type="NCBI Taxonomy" id="247156"/>
    <lineage>
        <taxon>Bacteria</taxon>
        <taxon>Bacillati</taxon>
        <taxon>Actinomycetota</taxon>
        <taxon>Actinomycetes</taxon>
        <taxon>Mycobacteriales</taxon>
        <taxon>Nocardiaceae</taxon>
        <taxon>Nocardia</taxon>
    </lineage>
</organism>
<dbReference type="Proteomes" id="UP000006820">
    <property type="component" value="Chromosome"/>
</dbReference>
<dbReference type="KEGG" id="nfa:NFA_2470"/>
<dbReference type="GeneID" id="61131092"/>
<keyword evidence="2" id="KW-1185">Reference proteome</keyword>
<evidence type="ECO:0000313" key="2">
    <source>
        <dbReference type="Proteomes" id="UP000006820"/>
    </source>
</evidence>
<dbReference type="RefSeq" id="WP_011206776.1">
    <property type="nucleotide sequence ID" value="NC_006361.1"/>
</dbReference>
<protein>
    <recommendedName>
        <fullName evidence="3">DUF2190 domain-containing protein</fullName>
    </recommendedName>
</protein>
<evidence type="ECO:0000313" key="1">
    <source>
        <dbReference type="EMBL" id="BAD55089.1"/>
    </source>
</evidence>
<proteinExistence type="predicted"/>
<name>Q5Z3A2_NOCFA</name>
<dbReference type="HOGENOM" id="CLU_158496_0_0_11"/>
<sequence>MANECAPLFRPGREITVSATANITGKTFVDVSANRGADGLIRVATATAGTRPLGVASADIANGGIGAILRGGVISITAGATITAGTEVEVGTNGKAIALASGEAVGYAVEDGASNNPVQIALYGA</sequence>
<dbReference type="InterPro" id="IPR011231">
    <property type="entry name" value="Phage_VT1-Sakai_H0018"/>
</dbReference>
<dbReference type="EMBL" id="AP006618">
    <property type="protein sequence ID" value="BAD55089.1"/>
    <property type="molecule type" value="Genomic_DNA"/>
</dbReference>
<accession>Q5Z3A2</accession>
<dbReference type="eggNOG" id="ENOG5033C14">
    <property type="taxonomic scope" value="Bacteria"/>
</dbReference>
<reference evidence="1 2" key="1">
    <citation type="journal article" date="2004" name="Proc. Natl. Acad. Sci. U.S.A.">
        <title>The complete genomic sequence of Nocardia farcinica IFM 10152.</title>
        <authorList>
            <person name="Ishikawa J."/>
            <person name="Yamashita A."/>
            <person name="Mikami Y."/>
            <person name="Hoshino Y."/>
            <person name="Kurita H."/>
            <person name="Hotta K."/>
            <person name="Shiba T."/>
            <person name="Hattori M."/>
        </authorList>
    </citation>
    <scope>NUCLEOTIDE SEQUENCE [LARGE SCALE GENOMIC DNA]</scope>
    <source>
        <strain evidence="1 2">IFM 10152</strain>
    </source>
</reference>
<dbReference type="AlphaFoldDB" id="Q5Z3A2"/>